<dbReference type="SUPFAM" id="SSF52540">
    <property type="entry name" value="P-loop containing nucleoside triphosphate hydrolases"/>
    <property type="match status" value="1"/>
</dbReference>
<dbReference type="Gene3D" id="3.40.50.300">
    <property type="entry name" value="P-loop containing nucleotide triphosphate hydrolases"/>
    <property type="match status" value="3"/>
</dbReference>
<proteinExistence type="predicted"/>
<evidence type="ECO:0000313" key="10">
    <source>
        <dbReference type="EMBL" id="KAG8191754.1"/>
    </source>
</evidence>
<dbReference type="GO" id="GO:0008270">
    <property type="term" value="F:zinc ion binding"/>
    <property type="evidence" value="ECO:0007669"/>
    <property type="project" value="UniProtKB-KW"/>
</dbReference>
<accession>A0AAV6V748</accession>
<evidence type="ECO:0000256" key="1">
    <source>
        <dbReference type="ARBA" id="ARBA00004496"/>
    </source>
</evidence>
<dbReference type="EMBL" id="JAFNEN010000153">
    <property type="protein sequence ID" value="KAG8191754.1"/>
    <property type="molecule type" value="Genomic_DNA"/>
</dbReference>
<evidence type="ECO:0000256" key="5">
    <source>
        <dbReference type="ARBA" id="ARBA00022771"/>
    </source>
</evidence>
<evidence type="ECO:0000256" key="8">
    <source>
        <dbReference type="SAM" id="MobiDB-lite"/>
    </source>
</evidence>
<dbReference type="GO" id="GO:0031048">
    <property type="term" value="P:regulatory ncRNA-mediated heterochromatin formation"/>
    <property type="evidence" value="ECO:0007669"/>
    <property type="project" value="TreeGrafter"/>
</dbReference>
<dbReference type="GO" id="GO:0004386">
    <property type="term" value="F:helicase activity"/>
    <property type="evidence" value="ECO:0007669"/>
    <property type="project" value="InterPro"/>
</dbReference>
<dbReference type="GO" id="GO:0002376">
    <property type="term" value="P:immune system process"/>
    <property type="evidence" value="ECO:0007669"/>
    <property type="project" value="UniProtKB-KW"/>
</dbReference>
<keyword evidence="4" id="KW-0677">Repeat</keyword>
<dbReference type="Pfam" id="PF25396">
    <property type="entry name" value="ZNFX1"/>
    <property type="match status" value="1"/>
</dbReference>
<gene>
    <name evidence="10" type="ORF">JTE90_008817</name>
</gene>
<dbReference type="PANTHER" id="PTHR10887">
    <property type="entry name" value="DNA2/NAM7 HELICASE FAMILY"/>
    <property type="match status" value="1"/>
</dbReference>
<evidence type="ECO:0000259" key="9">
    <source>
        <dbReference type="PROSITE" id="PS51981"/>
    </source>
</evidence>
<dbReference type="InterPro" id="IPR041679">
    <property type="entry name" value="DNA2/NAM7-like_C"/>
</dbReference>
<dbReference type="SMART" id="SM00438">
    <property type="entry name" value="ZnF_NFX"/>
    <property type="match status" value="4"/>
</dbReference>
<evidence type="ECO:0000256" key="7">
    <source>
        <dbReference type="ARBA" id="ARBA00022859"/>
    </source>
</evidence>
<dbReference type="Pfam" id="PF20173">
    <property type="entry name" value="ZnF_RZ-type"/>
    <property type="match status" value="1"/>
</dbReference>
<dbReference type="GO" id="GO:0005737">
    <property type="term" value="C:cytoplasm"/>
    <property type="evidence" value="ECO:0007669"/>
    <property type="project" value="UniProtKB-SubCell"/>
</dbReference>
<evidence type="ECO:0000256" key="2">
    <source>
        <dbReference type="ARBA" id="ARBA00022490"/>
    </source>
</evidence>
<organism evidence="10 11">
    <name type="scientific">Oedothorax gibbosus</name>
    <dbReference type="NCBI Taxonomy" id="931172"/>
    <lineage>
        <taxon>Eukaryota</taxon>
        <taxon>Metazoa</taxon>
        <taxon>Ecdysozoa</taxon>
        <taxon>Arthropoda</taxon>
        <taxon>Chelicerata</taxon>
        <taxon>Arachnida</taxon>
        <taxon>Araneae</taxon>
        <taxon>Araneomorphae</taxon>
        <taxon>Entelegynae</taxon>
        <taxon>Araneoidea</taxon>
        <taxon>Linyphiidae</taxon>
        <taxon>Erigoninae</taxon>
        <taxon>Oedothorax</taxon>
    </lineage>
</organism>
<dbReference type="PANTHER" id="PTHR10887:SF341">
    <property type="entry name" value="NFX1-TYPE ZINC FINGER-CONTAINING PROTEIN 1"/>
    <property type="match status" value="1"/>
</dbReference>
<comment type="caution">
    <text evidence="10">The sequence shown here is derived from an EMBL/GenBank/DDBJ whole genome shotgun (WGS) entry which is preliminary data.</text>
</comment>
<dbReference type="CDD" id="cd17936">
    <property type="entry name" value="EEXXEc_NFX1"/>
    <property type="match status" value="1"/>
</dbReference>
<dbReference type="InterPro" id="IPR047187">
    <property type="entry name" value="SF1_C_Upf1"/>
</dbReference>
<feature type="region of interest" description="Disordered" evidence="8">
    <location>
        <begin position="208"/>
        <end position="244"/>
    </location>
</feature>
<dbReference type="Pfam" id="PF13086">
    <property type="entry name" value="AAA_11"/>
    <property type="match status" value="1"/>
</dbReference>
<name>A0AAV6V748_9ARAC</name>
<protein>
    <recommendedName>
        <fullName evidence="9">RZ-type domain-containing protein</fullName>
    </recommendedName>
</protein>
<keyword evidence="5" id="KW-0863">Zinc-finger</keyword>
<feature type="domain" description="RZ-type" evidence="9">
    <location>
        <begin position="1973"/>
        <end position="2046"/>
    </location>
</feature>
<keyword evidence="3" id="KW-0479">Metal-binding</keyword>
<keyword evidence="2" id="KW-0963">Cytoplasm</keyword>
<dbReference type="GO" id="GO:0031380">
    <property type="term" value="C:nuclear RNA-directed RNA polymerase complex"/>
    <property type="evidence" value="ECO:0007669"/>
    <property type="project" value="TreeGrafter"/>
</dbReference>
<dbReference type="InterPro" id="IPR045055">
    <property type="entry name" value="DNA2/NAM7-like"/>
</dbReference>
<dbReference type="Pfam" id="PF13087">
    <property type="entry name" value="AAA_12"/>
    <property type="match status" value="1"/>
</dbReference>
<dbReference type="InterPro" id="IPR057373">
    <property type="entry name" value="ZNFX1"/>
</dbReference>
<evidence type="ECO:0000256" key="4">
    <source>
        <dbReference type="ARBA" id="ARBA00022737"/>
    </source>
</evidence>
<evidence type="ECO:0000256" key="3">
    <source>
        <dbReference type="ARBA" id="ARBA00022723"/>
    </source>
</evidence>
<keyword evidence="11" id="KW-1185">Reference proteome</keyword>
<dbReference type="PROSITE" id="PS51981">
    <property type="entry name" value="ZF_RZ"/>
    <property type="match status" value="1"/>
</dbReference>
<dbReference type="Proteomes" id="UP000827092">
    <property type="component" value="Unassembled WGS sequence"/>
</dbReference>
<dbReference type="InterPro" id="IPR000967">
    <property type="entry name" value="Znf_NFX1"/>
</dbReference>
<dbReference type="FunFam" id="3.40.50.300:FF:000742">
    <property type="entry name" value="NFX1-type zinc finger-containing protein 1"/>
    <property type="match status" value="1"/>
</dbReference>
<comment type="subcellular location">
    <subcellularLocation>
        <location evidence="1">Cytoplasm</location>
    </subcellularLocation>
</comment>
<evidence type="ECO:0000313" key="11">
    <source>
        <dbReference type="Proteomes" id="UP000827092"/>
    </source>
</evidence>
<dbReference type="InterPro" id="IPR041677">
    <property type="entry name" value="DNA2/NAM7_AAA_11"/>
</dbReference>
<reference evidence="10 11" key="1">
    <citation type="journal article" date="2022" name="Nat. Ecol. Evol.">
        <title>A masculinizing supergene underlies an exaggerated male reproductive morph in a spider.</title>
        <authorList>
            <person name="Hendrickx F."/>
            <person name="De Corte Z."/>
            <person name="Sonet G."/>
            <person name="Van Belleghem S.M."/>
            <person name="Kostlbacher S."/>
            <person name="Vangestel C."/>
        </authorList>
    </citation>
    <scope>NUCLEOTIDE SEQUENCE [LARGE SCALE GENOMIC DNA]</scope>
    <source>
        <strain evidence="10">W744_W776</strain>
    </source>
</reference>
<keyword evidence="6" id="KW-0862">Zinc</keyword>
<dbReference type="CDD" id="cd18808">
    <property type="entry name" value="SF1_C_Upf1"/>
    <property type="match status" value="1"/>
</dbReference>
<dbReference type="InterPro" id="IPR046439">
    <property type="entry name" value="ZF_RZ_dom"/>
</dbReference>
<sequence length="2059" mass="237157">MEISQVETNSLTAVCNQVDNQNESETMLININEGCCQSNTTTSIVSDSNQVDNQNKPETLAMDIIEEDCQSSSTTSNVSDCKQLDNPNEPETILININKEDCQYNTTTLNVSDCNQVDNPNEPETLVINEEDCQSNSTTLNVCDNRLKSQKHKLQYEDEVKNCKKQRLMTRNVKDNNGSLNNHTDKAAYEKKYTKLVFKEKPYDKHVDLQMKSRRSSLNKYYNHSEDREKHKRRRTGELSHQQKERYKIGEIKNSKFSQERKNRYETGDDKTLQNMLLPRENAIHFKHELNPMSIRRLQTLVTKTTSEILLTIVNKESGFCMLLDQEINRNVMAYILLALGKAVDCYMNTNVSEMILSVTSNSNFFLVKLQHYLVSFRMQKPEVIHLSSLLSLAEFLHKFQITLPSNAADVVLILLPLLKQTCEKYLKDNKELCCSVSQKLEEIEEQNNMVLKKFNAIEIKQASKKEKMHLMKPPEDYRSIPILPTAGDILEGCSFLRPNLVMGKYQDTNDYLDVQYRLLREDYVRPLRDGISEYLKVKRQGKSLRHCKNVRVYPNVQIVKEEFVNGGLVHMAQFNDRNFSKIKWDYSKRFLSGSLLCFSSDDFKTMLFASVANRETKELNKGLLLVHFEEMTDEVLNISPSINFVVVETSAYFEAYRHNLKALHELNEANLPMKQYIIETQKNTQKPLYLSESTTYDMRPLLFPLNSESVEDAMNSLHTKISEKTKNVNILDENCWPTAEELMLDPSQYAAFRAAITQEFAIIQGPPGTGKTYVGLKIAQVLLNNIEKWCSDSKQLPILVICYTNHALDQFLEGLLMFTKKLVRVGGRGKNETISQYQLNNLKKAIKLKRTVPHYIFSNMKAKHSQLRGMRRDIDNIQKSSAKCFKSILKVNELMKYMSLEHIDFLGYWNCLGDDEFLMNDWLEIRNRDENARVDHFQNNYRQSQCDTEQVLQQLQRYTVVDTWEENEADIEYIENERLINPEEFQDASYDFPNYQEDAEHGRHSKGERKRQAEREELQRYIESRLKNTYAMSKYEADSVRDIWYLDIENRWRLYKFWLECYLEGKEKEFFELQQELCKEFEQLKEMRTEEDIYVCKQAHVVGMTTTGASKYRHIVQQLNPKIVIVEEAAEILESHIVTSLAPGTQHVILIGDHQQLRPSPTVHLLAVKYDLNVSLFERMVKNGMECHRLSIQHRMRTEIAALISPHIYDNLQNHKSVTKYENIKGVSKNVFFVSHTYKELQESDSKSKVNQHEAKFLINLCKYFINQGYSSSQITVLTTYSGQLFEMKRLNAQGGILSGVKFTVVDNYQGEENDIVLISFVRSNEDGEIGFLKVANRVCVALSRAKKGLFCIGNFQLLAEKSDLWKNIVEQLEKDNAIGPLLQLACQNHPEVSNAVGSAEDFNSVPEGGCSKKCDFRLSCGHVCQLMCHPHDREHEEVTCYKPCKKTCDVGHVCKKKCCQECDPCQVIITKAFESCRHTIEIQCHKKKEKIHCKELCDKYLDCGHMCTKQCWRPCVLKCVEKVQVKSILCGHKVIIECFDFENRETLAKVCREPCRKELSCGHMCQGTCGTCHQGRLHMACRQPCKRILVCGHECRSVCSKSCPPCERHCENRCIHSRCPKTCGEPCGKCNEPCPWSCAHKKCSRVCGEQCDRTPCDEPCLKLLKCKHPCIGLCGEPCPKYCRICHEDKVKEIFFGFEDEEGARFIKLEDCKHIFELNGLTQWINHDMNEKREIQMKTCPKCKVVIRRNLHFGNVVKSCLEDIEKVKRLSYGNVSQNRQSQEALLLRVKESGKLSKFSLHCRPLIDILSSTKIRLSTQKITIMENIVTILLSLLSIVPSCSLRIKKRQLGHSLSEPLAVQLSNTSIEDSLTKLQAYIENTTKWLTTFIGKKCCTASEEQLQELSWEADRLKLASTLVEFLKNESNVKPASPLNSLLESVMSDVPFREAEKKKFISDFESYRKLIGGAQINVTELEKHSILKAMGLSKGHWYQCPNGHVYCITECGGAMQESKCNECGENIGGAQHRILSTNRVATAMDGARHSAWSDTRNMENYQFD</sequence>
<evidence type="ECO:0000256" key="6">
    <source>
        <dbReference type="ARBA" id="ARBA00022833"/>
    </source>
</evidence>
<keyword evidence="7" id="KW-0391">Immunity</keyword>
<dbReference type="InterPro" id="IPR027417">
    <property type="entry name" value="P-loop_NTPase"/>
</dbReference>